<evidence type="ECO:0000256" key="1">
    <source>
        <dbReference type="SAM" id="MobiDB-lite"/>
    </source>
</evidence>
<keyword evidence="3" id="KW-1185">Reference proteome</keyword>
<accession>A0ABV9KBX5</accession>
<comment type="caution">
    <text evidence="2">The sequence shown here is derived from an EMBL/GenBank/DDBJ whole genome shotgun (WGS) entry which is preliminary data.</text>
</comment>
<feature type="compositionally biased region" description="Polar residues" evidence="1">
    <location>
        <begin position="1"/>
        <end position="16"/>
    </location>
</feature>
<dbReference type="Proteomes" id="UP001595973">
    <property type="component" value="Unassembled WGS sequence"/>
</dbReference>
<dbReference type="RefSeq" id="WP_380715593.1">
    <property type="nucleotide sequence ID" value="NZ_JBHSGI010000002.1"/>
</dbReference>
<organism evidence="2 3">
    <name type="scientific">Seohaeicola nanhaiensis</name>
    <dbReference type="NCBI Taxonomy" id="1387282"/>
    <lineage>
        <taxon>Bacteria</taxon>
        <taxon>Pseudomonadati</taxon>
        <taxon>Pseudomonadota</taxon>
        <taxon>Alphaproteobacteria</taxon>
        <taxon>Rhodobacterales</taxon>
        <taxon>Roseobacteraceae</taxon>
        <taxon>Seohaeicola</taxon>
    </lineage>
</organism>
<evidence type="ECO:0000313" key="2">
    <source>
        <dbReference type="EMBL" id="MFC4667430.1"/>
    </source>
</evidence>
<dbReference type="EMBL" id="JBHSGI010000002">
    <property type="protein sequence ID" value="MFC4667430.1"/>
    <property type="molecule type" value="Genomic_DNA"/>
</dbReference>
<evidence type="ECO:0000313" key="3">
    <source>
        <dbReference type="Proteomes" id="UP001595973"/>
    </source>
</evidence>
<name>A0ABV9KBX5_9RHOB</name>
<gene>
    <name evidence="2" type="ORF">ACFO5X_02585</name>
</gene>
<protein>
    <submittedName>
        <fullName evidence="2">Uncharacterized protein</fullName>
    </submittedName>
</protein>
<feature type="region of interest" description="Disordered" evidence="1">
    <location>
        <begin position="1"/>
        <end position="20"/>
    </location>
</feature>
<sequence length="112" mass="12602">MSLSTQRPGRNHTLSSVPVRRDGHLLPNHMAGIGPKAGIFGKNSGFMGLCHNSLTKIRKLMIFRPFQPGWQMQFGSIKRKKPQFGRYYVEIFAATAKDPDQRKQGSSSRDLT</sequence>
<proteinExistence type="predicted"/>
<reference evidence="3" key="1">
    <citation type="journal article" date="2019" name="Int. J. Syst. Evol. Microbiol.">
        <title>The Global Catalogue of Microorganisms (GCM) 10K type strain sequencing project: providing services to taxonomists for standard genome sequencing and annotation.</title>
        <authorList>
            <consortium name="The Broad Institute Genomics Platform"/>
            <consortium name="The Broad Institute Genome Sequencing Center for Infectious Disease"/>
            <person name="Wu L."/>
            <person name="Ma J."/>
        </authorList>
    </citation>
    <scope>NUCLEOTIDE SEQUENCE [LARGE SCALE GENOMIC DNA]</scope>
    <source>
        <strain evidence="3">CGMCC 4.7283</strain>
    </source>
</reference>